<dbReference type="InParanoid" id="Q02B73"/>
<dbReference type="eggNOG" id="COG0714">
    <property type="taxonomic scope" value="Bacteria"/>
</dbReference>
<dbReference type="GO" id="GO:0005524">
    <property type="term" value="F:ATP binding"/>
    <property type="evidence" value="ECO:0007669"/>
    <property type="project" value="UniProtKB-KW"/>
</dbReference>
<dbReference type="HOGENOM" id="CLU_034716_2_2_0"/>
<evidence type="ECO:0000256" key="1">
    <source>
        <dbReference type="ARBA" id="ARBA00022741"/>
    </source>
</evidence>
<dbReference type="KEGG" id="sus:Acid_0692"/>
<dbReference type="PANTHER" id="PTHR42759">
    <property type="entry name" value="MOXR FAMILY PROTEIN"/>
    <property type="match status" value="1"/>
</dbReference>
<dbReference type="FunCoup" id="Q02B73">
    <property type="interactions" value="46"/>
</dbReference>
<dbReference type="InterPro" id="IPR011703">
    <property type="entry name" value="ATPase_AAA-3"/>
</dbReference>
<name>Q02B73_SOLUE</name>
<evidence type="ECO:0000256" key="3">
    <source>
        <dbReference type="ARBA" id="ARBA00061607"/>
    </source>
</evidence>
<proteinExistence type="inferred from homology"/>
<reference evidence="6" key="1">
    <citation type="submission" date="2006-10" db="EMBL/GenBank/DDBJ databases">
        <title>Complete sequence of Solibacter usitatus Ellin6076.</title>
        <authorList>
            <consortium name="US DOE Joint Genome Institute"/>
            <person name="Copeland A."/>
            <person name="Lucas S."/>
            <person name="Lapidus A."/>
            <person name="Barry K."/>
            <person name="Detter J.C."/>
            <person name="Glavina del Rio T."/>
            <person name="Hammon N."/>
            <person name="Israni S."/>
            <person name="Dalin E."/>
            <person name="Tice H."/>
            <person name="Pitluck S."/>
            <person name="Thompson L.S."/>
            <person name="Brettin T."/>
            <person name="Bruce D."/>
            <person name="Han C."/>
            <person name="Tapia R."/>
            <person name="Gilna P."/>
            <person name="Schmutz J."/>
            <person name="Larimer F."/>
            <person name="Land M."/>
            <person name="Hauser L."/>
            <person name="Kyrpides N."/>
            <person name="Mikhailova N."/>
            <person name="Janssen P.H."/>
            <person name="Kuske C.R."/>
            <person name="Richardson P."/>
        </authorList>
    </citation>
    <scope>NUCLEOTIDE SEQUENCE</scope>
    <source>
        <strain evidence="6">Ellin6076</strain>
    </source>
</reference>
<comment type="similarity">
    <text evidence="3">Belongs to the MoxR family.</text>
</comment>
<dbReference type="Gene3D" id="3.40.50.300">
    <property type="entry name" value="P-loop containing nucleotide triphosphate hydrolases"/>
    <property type="match status" value="1"/>
</dbReference>
<feature type="domain" description="ChlI/MoxR AAA lid" evidence="5">
    <location>
        <begin position="238"/>
        <end position="313"/>
    </location>
</feature>
<feature type="domain" description="ATPase AAA-3" evidence="4">
    <location>
        <begin position="46"/>
        <end position="176"/>
    </location>
</feature>
<dbReference type="CDD" id="cd00009">
    <property type="entry name" value="AAA"/>
    <property type="match status" value="1"/>
</dbReference>
<dbReference type="Pfam" id="PF07726">
    <property type="entry name" value="AAA_3"/>
    <property type="match status" value="1"/>
</dbReference>
<dbReference type="Gene3D" id="1.10.8.80">
    <property type="entry name" value="Magnesium chelatase subunit I, C-Terminal domain"/>
    <property type="match status" value="1"/>
</dbReference>
<dbReference type="PIRSF" id="PIRSF002849">
    <property type="entry name" value="AAA_ATPase_chaperone_MoxR_prd"/>
    <property type="match status" value="1"/>
</dbReference>
<protein>
    <submittedName>
        <fullName evidence="6">ATPase associated with various cellular activities, AAA_3</fullName>
    </submittedName>
</protein>
<dbReference type="Pfam" id="PF17863">
    <property type="entry name" value="AAA_lid_2"/>
    <property type="match status" value="1"/>
</dbReference>
<dbReference type="InterPro" id="IPR041628">
    <property type="entry name" value="ChlI/MoxR_AAA_lid"/>
</dbReference>
<evidence type="ECO:0000259" key="5">
    <source>
        <dbReference type="Pfam" id="PF17863"/>
    </source>
</evidence>
<evidence type="ECO:0000313" key="6">
    <source>
        <dbReference type="EMBL" id="ABJ81693.1"/>
    </source>
</evidence>
<dbReference type="InterPro" id="IPR027417">
    <property type="entry name" value="P-loop_NTPase"/>
</dbReference>
<keyword evidence="1" id="KW-0547">Nucleotide-binding</keyword>
<keyword evidence="2" id="KW-0067">ATP-binding</keyword>
<accession>Q02B73</accession>
<dbReference type="EMBL" id="CP000473">
    <property type="protein sequence ID" value="ABJ81693.1"/>
    <property type="molecule type" value="Genomic_DNA"/>
</dbReference>
<gene>
    <name evidence="6" type="ordered locus">Acid_0692</name>
</gene>
<dbReference type="InterPro" id="IPR050764">
    <property type="entry name" value="CbbQ/NirQ/NorQ/GpvN"/>
</dbReference>
<dbReference type="STRING" id="234267.Acid_0692"/>
<sequence>MVAPPVGFSPDILRKLSELETAVGAAIRGKPEVVRLSLVSLLARGHLLIEDVPGVGKTTLAQALARSVSCRFHRLQFTSDMLPSDVLGVTIYNAHSEVFEFKPGPIFSNFLLADEINRTTPKTQSALLEAMNESQVTIDGHSHSLPRPFMVIATQNPVEHHGTYPLPESQLDRFLMRLRIGYPDAASERQILRNRERENAPPAQSGLGAEDVIQLQDAVHRITVEETLVDYMLAIVERTRTHDSLALGVSPRGSQALFRAVQALALIESRDYAIPDDVKRLAAPLFGHRVVVNTRTTLAQRRGEAGERIIEEILSQVEVPL</sequence>
<evidence type="ECO:0000256" key="2">
    <source>
        <dbReference type="ARBA" id="ARBA00022840"/>
    </source>
</evidence>
<dbReference type="OrthoDB" id="9808397at2"/>
<dbReference type="SUPFAM" id="SSF52540">
    <property type="entry name" value="P-loop containing nucleoside triphosphate hydrolases"/>
    <property type="match status" value="1"/>
</dbReference>
<dbReference type="GO" id="GO:0016887">
    <property type="term" value="F:ATP hydrolysis activity"/>
    <property type="evidence" value="ECO:0007669"/>
    <property type="project" value="InterPro"/>
</dbReference>
<dbReference type="PANTHER" id="PTHR42759:SF5">
    <property type="entry name" value="METHANOL DEHYDROGENASE REGULATOR"/>
    <property type="match status" value="1"/>
</dbReference>
<dbReference type="FunFam" id="3.40.50.300:FF:000640">
    <property type="entry name" value="MoxR family ATPase"/>
    <property type="match status" value="1"/>
</dbReference>
<dbReference type="AlphaFoldDB" id="Q02B73"/>
<evidence type="ECO:0000259" key="4">
    <source>
        <dbReference type="Pfam" id="PF07726"/>
    </source>
</evidence>
<organism evidence="6">
    <name type="scientific">Solibacter usitatus (strain Ellin6076)</name>
    <dbReference type="NCBI Taxonomy" id="234267"/>
    <lineage>
        <taxon>Bacteria</taxon>
        <taxon>Pseudomonadati</taxon>
        <taxon>Acidobacteriota</taxon>
        <taxon>Terriglobia</taxon>
        <taxon>Bryobacterales</taxon>
        <taxon>Solibacteraceae</taxon>
        <taxon>Candidatus Solibacter</taxon>
    </lineage>
</organism>